<dbReference type="GO" id="GO:1902936">
    <property type="term" value="F:phosphatidylinositol bisphosphate binding"/>
    <property type="evidence" value="ECO:0007669"/>
    <property type="project" value="TreeGrafter"/>
</dbReference>
<dbReference type="SUPFAM" id="SSF46938">
    <property type="entry name" value="CRAL/TRIO N-terminal domain"/>
    <property type="match status" value="1"/>
</dbReference>
<accession>A0A0P4VW18</accession>
<dbReference type="SUPFAM" id="SSF52087">
    <property type="entry name" value="CRAL/TRIO domain"/>
    <property type="match status" value="1"/>
</dbReference>
<dbReference type="EMBL" id="GDKW01000318">
    <property type="protein sequence ID" value="JAI56277.1"/>
    <property type="molecule type" value="mRNA"/>
</dbReference>
<name>A0A0P4VW18_9HEMI</name>
<evidence type="ECO:0000259" key="1">
    <source>
        <dbReference type="PROSITE" id="PS50191"/>
    </source>
</evidence>
<dbReference type="InterPro" id="IPR036865">
    <property type="entry name" value="CRAL-TRIO_dom_sf"/>
</dbReference>
<dbReference type="Gene3D" id="1.10.8.20">
    <property type="entry name" value="N-terminal domain of phosphatidylinositol transfer protein sec14p"/>
    <property type="match status" value="1"/>
</dbReference>
<feature type="domain" description="CRAL-TRIO" evidence="1">
    <location>
        <begin position="90"/>
        <end position="256"/>
    </location>
</feature>
<dbReference type="Pfam" id="PF00650">
    <property type="entry name" value="CRAL_TRIO"/>
    <property type="match status" value="1"/>
</dbReference>
<sequence length="308" mass="35901">MIKLTSEQKAAVLVECGYTQKQLVSDLEQIKEWLKLQHHLPACRLKESDSFLTMYLTGCKGSLEKTKRKLDAYYTFRSHSELFDNRDPLDAGYLKMRNLLTFTPMPEMAEGRTSLLLFGGLTEADQAQFNFLNYLKIFVNTTELLLRELGYSVQVYILADFERTTIQHHLARAKPLLLRDFYYYILEVLPVRFSKISMINTPPFVATLLNNTLLPFLSKKLRDRLQITANGIEEVIQDFDKATLPDIYGGDFAVREMSELWRDEEIKRRQWYLNELSERCDESKRIVQQDPSNPYFGVPGSLKRLEVD</sequence>
<proteinExistence type="evidence at transcript level"/>
<dbReference type="Gene3D" id="3.40.525.10">
    <property type="entry name" value="CRAL-TRIO lipid binding domain"/>
    <property type="match status" value="1"/>
</dbReference>
<protein>
    <submittedName>
        <fullName evidence="2">Putative phosphatidylinositol transfer protein sec14</fullName>
    </submittedName>
</protein>
<dbReference type="InterPro" id="IPR036273">
    <property type="entry name" value="CRAL/TRIO_N_dom_sf"/>
</dbReference>
<dbReference type="CDD" id="cd00170">
    <property type="entry name" value="SEC14"/>
    <property type="match status" value="1"/>
</dbReference>
<dbReference type="PANTHER" id="PTHR10174:SF224">
    <property type="entry name" value="RETINOL-BINDING PROTEIN PINTA"/>
    <property type="match status" value="1"/>
</dbReference>
<dbReference type="PROSITE" id="PS50191">
    <property type="entry name" value="CRAL_TRIO"/>
    <property type="match status" value="1"/>
</dbReference>
<dbReference type="GO" id="GO:0016020">
    <property type="term" value="C:membrane"/>
    <property type="evidence" value="ECO:0007669"/>
    <property type="project" value="TreeGrafter"/>
</dbReference>
<reference evidence="2" key="1">
    <citation type="journal article" date="2016" name="PLoS Negl. Trop. Dis.">
        <title>A Deep Insight into the Sialome of Rhodnius neglectus, a Vector of Chagas Disease.</title>
        <authorList>
            <person name="Santiago P.B."/>
            <person name="Assumpcao T.C."/>
            <person name="Araujo C.N."/>
            <person name="Bastos I.M."/>
            <person name="Neves D."/>
            <person name="Silva I.G."/>
            <person name="Charneau S."/>
            <person name="Queiroz R.M."/>
            <person name="Raiol T."/>
            <person name="Oliveira J.V."/>
            <person name="Sousa M.V."/>
            <person name="Calvo E."/>
            <person name="Ribeiro J.M."/>
            <person name="Santana J.M."/>
        </authorList>
    </citation>
    <scope>NUCLEOTIDE SEQUENCE</scope>
    <source>
        <tissue evidence="2">Salivary glands</tissue>
    </source>
</reference>
<dbReference type="PANTHER" id="PTHR10174">
    <property type="entry name" value="ALPHA-TOCOPHEROL TRANSFER PROTEIN-RELATED"/>
    <property type="match status" value="1"/>
</dbReference>
<dbReference type="AlphaFoldDB" id="A0A0P4VW18"/>
<dbReference type="InterPro" id="IPR001251">
    <property type="entry name" value="CRAL-TRIO_dom"/>
</dbReference>
<organism evidence="2">
    <name type="scientific">Rhodnius neglectus</name>
    <dbReference type="NCBI Taxonomy" id="72488"/>
    <lineage>
        <taxon>Eukaryota</taxon>
        <taxon>Metazoa</taxon>
        <taxon>Ecdysozoa</taxon>
        <taxon>Arthropoda</taxon>
        <taxon>Hexapoda</taxon>
        <taxon>Insecta</taxon>
        <taxon>Pterygota</taxon>
        <taxon>Neoptera</taxon>
        <taxon>Paraneoptera</taxon>
        <taxon>Hemiptera</taxon>
        <taxon>Heteroptera</taxon>
        <taxon>Panheteroptera</taxon>
        <taxon>Cimicomorpha</taxon>
        <taxon>Reduviidae</taxon>
        <taxon>Triatominae</taxon>
        <taxon>Rhodnius</taxon>
    </lineage>
</organism>
<evidence type="ECO:0000313" key="2">
    <source>
        <dbReference type="EMBL" id="JAI56277.1"/>
    </source>
</evidence>